<keyword evidence="1" id="KW-0732">Signal</keyword>
<evidence type="ECO:0000313" key="2">
    <source>
        <dbReference type="EMBL" id="KAL1213365.1"/>
    </source>
</evidence>
<dbReference type="Proteomes" id="UP001558713">
    <property type="component" value="Unassembled WGS sequence"/>
</dbReference>
<evidence type="ECO:0008006" key="4">
    <source>
        <dbReference type="Google" id="ProtNLM"/>
    </source>
</evidence>
<proteinExistence type="predicted"/>
<gene>
    <name evidence="2" type="ORF">V5N11_025908</name>
</gene>
<name>A0ABD1B324_CARAN</name>
<feature type="chain" id="PRO_5044801109" description="S-protein homolog" evidence="1">
    <location>
        <begin position="24"/>
        <end position="145"/>
    </location>
</feature>
<sequence>MDTLITVSIMALMLFATSGSARAATLLVSNQMQTRGNVPVFVTCHPIPELSKSIPVGQHTLIEIPARAGGNENAEASRVLPHTKCIGTFYAKAHNAKPYEMWYELYDSDKEYCKDSCVIAVKDDGFYRWNHRNIMWDKIPPKIWF</sequence>
<dbReference type="AlphaFoldDB" id="A0ABD1B324"/>
<organism evidence="2 3">
    <name type="scientific">Cardamine amara subsp. amara</name>
    <dbReference type="NCBI Taxonomy" id="228776"/>
    <lineage>
        <taxon>Eukaryota</taxon>
        <taxon>Viridiplantae</taxon>
        <taxon>Streptophyta</taxon>
        <taxon>Embryophyta</taxon>
        <taxon>Tracheophyta</taxon>
        <taxon>Spermatophyta</taxon>
        <taxon>Magnoliopsida</taxon>
        <taxon>eudicotyledons</taxon>
        <taxon>Gunneridae</taxon>
        <taxon>Pentapetalae</taxon>
        <taxon>rosids</taxon>
        <taxon>malvids</taxon>
        <taxon>Brassicales</taxon>
        <taxon>Brassicaceae</taxon>
        <taxon>Cardamineae</taxon>
        <taxon>Cardamine</taxon>
    </lineage>
</organism>
<feature type="signal peptide" evidence="1">
    <location>
        <begin position="1"/>
        <end position="23"/>
    </location>
</feature>
<evidence type="ECO:0000313" key="3">
    <source>
        <dbReference type="Proteomes" id="UP001558713"/>
    </source>
</evidence>
<comment type="caution">
    <text evidence="2">The sequence shown here is derived from an EMBL/GenBank/DDBJ whole genome shotgun (WGS) entry which is preliminary data.</text>
</comment>
<dbReference type="EMBL" id="JBANAX010000343">
    <property type="protein sequence ID" value="KAL1213365.1"/>
    <property type="molecule type" value="Genomic_DNA"/>
</dbReference>
<protein>
    <recommendedName>
        <fullName evidence="4">S-protein homolog</fullName>
    </recommendedName>
</protein>
<accession>A0ABD1B324</accession>
<reference evidence="2 3" key="1">
    <citation type="submission" date="2024-04" db="EMBL/GenBank/DDBJ databases">
        <title>Genome assembly C_amara_ONT_v2.</title>
        <authorList>
            <person name="Yant L."/>
            <person name="Moore C."/>
            <person name="Slenker M."/>
        </authorList>
    </citation>
    <scope>NUCLEOTIDE SEQUENCE [LARGE SCALE GENOMIC DNA]</scope>
    <source>
        <tissue evidence="2">Leaf</tissue>
    </source>
</reference>
<keyword evidence="3" id="KW-1185">Reference proteome</keyword>
<evidence type="ECO:0000256" key="1">
    <source>
        <dbReference type="SAM" id="SignalP"/>
    </source>
</evidence>